<dbReference type="PANTHER" id="PTHR33112:SF8">
    <property type="entry name" value="HETEROKARYON INCOMPATIBILITY DOMAIN-CONTAINING PROTEIN"/>
    <property type="match status" value="1"/>
</dbReference>
<accession>A0A8E2EWM7</accession>
<keyword evidence="3" id="KW-1185">Reference proteome</keyword>
<name>A0A8E2EWM7_9PEZI</name>
<dbReference type="PANTHER" id="PTHR33112">
    <property type="entry name" value="DOMAIN PROTEIN, PUTATIVE-RELATED"/>
    <property type="match status" value="1"/>
</dbReference>
<gene>
    <name evidence="2" type="ORF">AOQ84DRAFT_297570</name>
</gene>
<dbReference type="OrthoDB" id="5125733at2759"/>
<feature type="non-terminal residue" evidence="2">
    <location>
        <position position="1"/>
    </location>
</feature>
<dbReference type="Proteomes" id="UP000250140">
    <property type="component" value="Unassembled WGS sequence"/>
</dbReference>
<reference evidence="2 3" key="1">
    <citation type="journal article" date="2016" name="Nat. Commun.">
        <title>Ectomycorrhizal ecology is imprinted in the genome of the dominant symbiotic fungus Cenococcum geophilum.</title>
        <authorList>
            <consortium name="DOE Joint Genome Institute"/>
            <person name="Peter M."/>
            <person name="Kohler A."/>
            <person name="Ohm R.A."/>
            <person name="Kuo A."/>
            <person name="Krutzmann J."/>
            <person name="Morin E."/>
            <person name="Arend M."/>
            <person name="Barry K.W."/>
            <person name="Binder M."/>
            <person name="Choi C."/>
            <person name="Clum A."/>
            <person name="Copeland A."/>
            <person name="Grisel N."/>
            <person name="Haridas S."/>
            <person name="Kipfer T."/>
            <person name="LaButti K."/>
            <person name="Lindquist E."/>
            <person name="Lipzen A."/>
            <person name="Maire R."/>
            <person name="Meier B."/>
            <person name="Mihaltcheva S."/>
            <person name="Molinier V."/>
            <person name="Murat C."/>
            <person name="Poggeler S."/>
            <person name="Quandt C.A."/>
            <person name="Sperisen C."/>
            <person name="Tritt A."/>
            <person name="Tisserant E."/>
            <person name="Crous P.W."/>
            <person name="Henrissat B."/>
            <person name="Nehls U."/>
            <person name="Egli S."/>
            <person name="Spatafora J.W."/>
            <person name="Grigoriev I.V."/>
            <person name="Martin F.M."/>
        </authorList>
    </citation>
    <scope>NUCLEOTIDE SEQUENCE [LARGE SCALE GENOMIC DNA]</scope>
    <source>
        <strain evidence="2 3">CBS 207.34</strain>
    </source>
</reference>
<organism evidence="2 3">
    <name type="scientific">Glonium stellatum</name>
    <dbReference type="NCBI Taxonomy" id="574774"/>
    <lineage>
        <taxon>Eukaryota</taxon>
        <taxon>Fungi</taxon>
        <taxon>Dikarya</taxon>
        <taxon>Ascomycota</taxon>
        <taxon>Pezizomycotina</taxon>
        <taxon>Dothideomycetes</taxon>
        <taxon>Pleosporomycetidae</taxon>
        <taxon>Gloniales</taxon>
        <taxon>Gloniaceae</taxon>
        <taxon>Glonium</taxon>
    </lineage>
</organism>
<proteinExistence type="predicted"/>
<dbReference type="EMBL" id="KV750123">
    <property type="protein sequence ID" value="OCL06141.1"/>
    <property type="molecule type" value="Genomic_DNA"/>
</dbReference>
<protein>
    <submittedName>
        <fullName evidence="2">HET-domain-containing protein</fullName>
    </submittedName>
</protein>
<dbReference type="Pfam" id="PF06985">
    <property type="entry name" value="HET"/>
    <property type="match status" value="1"/>
</dbReference>
<sequence length="351" mass="39724">MGFLAPFQVANGAEFGPILTNGIQRSLNDHSTGSDAAIKLAKWWLERCRALHRTCRNFQDIPRLPDRVIDVGPPDGSQEPKLFETDGVERGDYLTLSHCWGKTRSFVTKTRTVNERIRGIPISTMPKTFSDAVLITRMFGVRFLWIDALCILQDSSWDWEVQAAEMAAIFRNSLFTISAANAADNDGGCFVTRDGRNVSNRAWILQEQILSPRTLVLDENHIHWRCCTSVASERHPGMKVIQNYDFILPSQASFRTVWHDVVENYTSRSLTKRTDKLAAIHGLATALGTAARFTYIAGLWKEHIQLDLVWRRRRSSIQRDDSVRSPTQEAGEHMLEIPAPSWSWASLDSPV</sequence>
<feature type="domain" description="Heterokaryon incompatibility" evidence="1">
    <location>
        <begin position="93"/>
        <end position="228"/>
    </location>
</feature>
<evidence type="ECO:0000259" key="1">
    <source>
        <dbReference type="Pfam" id="PF06985"/>
    </source>
</evidence>
<dbReference type="AlphaFoldDB" id="A0A8E2EWM7"/>
<evidence type="ECO:0000313" key="2">
    <source>
        <dbReference type="EMBL" id="OCL06141.1"/>
    </source>
</evidence>
<dbReference type="InterPro" id="IPR010730">
    <property type="entry name" value="HET"/>
</dbReference>
<evidence type="ECO:0000313" key="3">
    <source>
        <dbReference type="Proteomes" id="UP000250140"/>
    </source>
</evidence>